<keyword evidence="4 7" id="KW-1133">Transmembrane helix</keyword>
<feature type="transmembrane region" description="Helical" evidence="7">
    <location>
        <begin position="102"/>
        <end position="126"/>
    </location>
</feature>
<keyword evidence="5 7" id="KW-0472">Membrane</keyword>
<evidence type="ECO:0000256" key="5">
    <source>
        <dbReference type="ARBA" id="ARBA00023136"/>
    </source>
</evidence>
<keyword evidence="3 7" id="KW-0812">Transmembrane</keyword>
<feature type="transmembrane region" description="Helical" evidence="7">
    <location>
        <begin position="76"/>
        <end position="96"/>
    </location>
</feature>
<accession>A0AAV6V828</accession>
<evidence type="ECO:0000256" key="2">
    <source>
        <dbReference type="ARBA" id="ARBA00007262"/>
    </source>
</evidence>
<reference evidence="8 9" key="1">
    <citation type="journal article" date="2022" name="Nat. Ecol. Evol.">
        <title>A masculinizing supergene underlies an exaggerated male reproductive morph in a spider.</title>
        <authorList>
            <person name="Hendrickx F."/>
            <person name="De Corte Z."/>
            <person name="Sonet G."/>
            <person name="Van Belleghem S.M."/>
            <person name="Kostlbacher S."/>
            <person name="Vangestel C."/>
        </authorList>
    </citation>
    <scope>NUCLEOTIDE SEQUENCE [LARGE SCALE GENOMIC DNA]</scope>
    <source>
        <strain evidence="8">W744_W776</strain>
    </source>
</reference>
<dbReference type="Pfam" id="PF06140">
    <property type="entry name" value="Ifi-6-16"/>
    <property type="match status" value="1"/>
</dbReference>
<name>A0AAV6V828_9ARAC</name>
<dbReference type="InterPro" id="IPR009311">
    <property type="entry name" value="IFI6/IFI27-like"/>
</dbReference>
<comment type="subcellular location">
    <subcellularLocation>
        <location evidence="1">Membrane</location>
        <topology evidence="1">Multi-pass membrane protein</topology>
    </subcellularLocation>
</comment>
<evidence type="ECO:0000256" key="1">
    <source>
        <dbReference type="ARBA" id="ARBA00004141"/>
    </source>
</evidence>
<evidence type="ECO:0000256" key="6">
    <source>
        <dbReference type="SAM" id="MobiDB-lite"/>
    </source>
</evidence>
<dbReference type="EMBL" id="JAFNEN010000145">
    <property type="protein sequence ID" value="KAG8192099.1"/>
    <property type="molecule type" value="Genomic_DNA"/>
</dbReference>
<evidence type="ECO:0000256" key="4">
    <source>
        <dbReference type="ARBA" id="ARBA00022989"/>
    </source>
</evidence>
<sequence>MSGHSNVKRPRDSGDDNDPENDPDEPNNPVTKVFKAIGWFALKTVVVSGAVLGGVAIAVPALGFTSVGVAAGSAAAAYQSAVLGGTIVSGSTFAVLQSVGAAGLAAGTQAGIVAGSAVVSGAHSLMSKMKGK</sequence>
<evidence type="ECO:0000256" key="7">
    <source>
        <dbReference type="SAM" id="Phobius"/>
    </source>
</evidence>
<dbReference type="PANTHER" id="PTHR16932:SF18">
    <property type="entry name" value="INTERFERON, ALPHA-INDUCIBLE PROTEIN 27-LIKE 2"/>
    <property type="match status" value="1"/>
</dbReference>
<evidence type="ECO:0000313" key="9">
    <source>
        <dbReference type="Proteomes" id="UP000827092"/>
    </source>
</evidence>
<comment type="caution">
    <text evidence="8">The sequence shown here is derived from an EMBL/GenBank/DDBJ whole genome shotgun (WGS) entry which is preliminary data.</text>
</comment>
<proteinExistence type="inferred from homology"/>
<dbReference type="Proteomes" id="UP000827092">
    <property type="component" value="Unassembled WGS sequence"/>
</dbReference>
<dbReference type="InterPro" id="IPR038213">
    <property type="entry name" value="IFI6/IFI27-like_sf"/>
</dbReference>
<comment type="similarity">
    <text evidence="2">Belongs to the IFI6/IFI27 family.</text>
</comment>
<feature type="compositionally biased region" description="Acidic residues" evidence="6">
    <location>
        <begin position="15"/>
        <end position="25"/>
    </location>
</feature>
<dbReference type="AlphaFoldDB" id="A0AAV6V828"/>
<feature type="transmembrane region" description="Helical" evidence="7">
    <location>
        <begin position="36"/>
        <end position="64"/>
    </location>
</feature>
<dbReference type="PANTHER" id="PTHR16932">
    <property type="entry name" value="INTERFERON ALPHA-INDUCIBLE PROTEIN 27"/>
    <property type="match status" value="1"/>
</dbReference>
<protein>
    <submittedName>
        <fullName evidence="8">Uncharacterized protein</fullName>
    </submittedName>
</protein>
<feature type="region of interest" description="Disordered" evidence="6">
    <location>
        <begin position="1"/>
        <end position="29"/>
    </location>
</feature>
<dbReference type="GO" id="GO:0016020">
    <property type="term" value="C:membrane"/>
    <property type="evidence" value="ECO:0007669"/>
    <property type="project" value="UniProtKB-SubCell"/>
</dbReference>
<gene>
    <name evidence="8" type="ORF">JTE90_005396</name>
</gene>
<dbReference type="Gene3D" id="6.10.110.10">
    <property type="match status" value="1"/>
</dbReference>
<evidence type="ECO:0000256" key="3">
    <source>
        <dbReference type="ARBA" id="ARBA00022692"/>
    </source>
</evidence>
<evidence type="ECO:0000313" key="8">
    <source>
        <dbReference type="EMBL" id="KAG8192099.1"/>
    </source>
</evidence>
<organism evidence="8 9">
    <name type="scientific">Oedothorax gibbosus</name>
    <dbReference type="NCBI Taxonomy" id="931172"/>
    <lineage>
        <taxon>Eukaryota</taxon>
        <taxon>Metazoa</taxon>
        <taxon>Ecdysozoa</taxon>
        <taxon>Arthropoda</taxon>
        <taxon>Chelicerata</taxon>
        <taxon>Arachnida</taxon>
        <taxon>Araneae</taxon>
        <taxon>Araneomorphae</taxon>
        <taxon>Entelegynae</taxon>
        <taxon>Araneoidea</taxon>
        <taxon>Linyphiidae</taxon>
        <taxon>Erigoninae</taxon>
        <taxon>Oedothorax</taxon>
    </lineage>
</organism>
<keyword evidence="9" id="KW-1185">Reference proteome</keyword>